<dbReference type="Pfam" id="PF25372">
    <property type="entry name" value="DUF7885"/>
    <property type="match status" value="1"/>
</dbReference>
<evidence type="ECO:0000313" key="4">
    <source>
        <dbReference type="Proteomes" id="UP001372338"/>
    </source>
</evidence>
<dbReference type="PANTHER" id="PTHR13318">
    <property type="entry name" value="PARTNER OF PAIRED, ISOFORM B-RELATED"/>
    <property type="match status" value="1"/>
</dbReference>
<dbReference type="InterPro" id="IPR057207">
    <property type="entry name" value="FBXL15_LRR"/>
</dbReference>
<reference evidence="3 4" key="1">
    <citation type="submission" date="2024-01" db="EMBL/GenBank/DDBJ databases">
        <title>The genomes of 5 underutilized Papilionoideae crops provide insights into root nodulation and disease resistanc.</title>
        <authorList>
            <person name="Yuan L."/>
        </authorList>
    </citation>
    <scope>NUCLEOTIDE SEQUENCE [LARGE SCALE GENOMIC DNA]</scope>
    <source>
        <strain evidence="3">ZHUSHIDOU_FW_LH</strain>
        <tissue evidence="3">Leaf</tissue>
    </source>
</reference>
<feature type="region of interest" description="Disordered" evidence="1">
    <location>
        <begin position="158"/>
        <end position="271"/>
    </location>
</feature>
<dbReference type="Proteomes" id="UP001372338">
    <property type="component" value="Unassembled WGS sequence"/>
</dbReference>
<dbReference type="EMBL" id="JAYWIO010000002">
    <property type="protein sequence ID" value="KAK7281292.1"/>
    <property type="molecule type" value="Genomic_DNA"/>
</dbReference>
<accession>A0AAN9FRM9</accession>
<feature type="compositionally biased region" description="Acidic residues" evidence="1">
    <location>
        <begin position="180"/>
        <end position="201"/>
    </location>
</feature>
<dbReference type="InterPro" id="IPR032675">
    <property type="entry name" value="LRR_dom_sf"/>
</dbReference>
<dbReference type="InterPro" id="IPR006553">
    <property type="entry name" value="Leu-rich_rpt_Cys-con_subtyp"/>
</dbReference>
<evidence type="ECO:0000313" key="3">
    <source>
        <dbReference type="EMBL" id="KAK7281292.1"/>
    </source>
</evidence>
<proteinExistence type="predicted"/>
<dbReference type="SMART" id="SM00367">
    <property type="entry name" value="LRR_CC"/>
    <property type="match status" value="8"/>
</dbReference>
<feature type="compositionally biased region" description="Low complexity" evidence="1">
    <location>
        <begin position="1"/>
        <end position="11"/>
    </location>
</feature>
<feature type="compositionally biased region" description="Basic and acidic residues" evidence="1">
    <location>
        <begin position="287"/>
        <end position="305"/>
    </location>
</feature>
<feature type="compositionally biased region" description="Polar residues" evidence="1">
    <location>
        <begin position="491"/>
        <end position="500"/>
    </location>
</feature>
<dbReference type="FunFam" id="3.80.10.10:FF:001448">
    <property type="entry name" value="F-box/LRR protein"/>
    <property type="match status" value="1"/>
</dbReference>
<dbReference type="GO" id="GO:0031146">
    <property type="term" value="P:SCF-dependent proteasomal ubiquitin-dependent protein catabolic process"/>
    <property type="evidence" value="ECO:0007669"/>
    <property type="project" value="TreeGrafter"/>
</dbReference>
<dbReference type="PANTHER" id="PTHR13318:SF278">
    <property type="entry name" value="LEUCINE-RICH REPEAT DOMAIN, L DOMAIN-CONTAINING PROTEIN-RELATED"/>
    <property type="match status" value="1"/>
</dbReference>
<sequence>MPPTKKTTTTPKRSKPIGNDLNTLTPNLTPEPPSSLGSASLPLSGSLRRRSLRLASISISNDDVDVDSTGTGIRVLNGPESNGAPFSDSKAPGSECSAEAKGKGKGKGKTKSGTVMNGVVEFGVSECKGNERGPGYVNLRSGKKVLKKGLEDEDKAVENCGLCGNGSGERGRETRKGEDEGNGESEMDDLVVPDSDVDDEVKLDCGLGMKEDAGEGGDNSKRGKRKLGGTSSQNGQVNGDVGEGLSRIRRRLSREEKGKGVVGDGDLSGDVCEGELGVKSEMKEYNVDLQDREEARNVNIKEHGSGKNLKPNARERGPRRSSRRSLIKEEEKGEAVMVDGDLSGEGELGKESEMKDLDVNGSEDDVDLKDREGSRNGNTKEHGSRRSSRRRLSKEEKGKAVMVDGDLSGDVGDGELGIESEVKDSDVDAEDNVASPDREQSSTMERGSRRKARANTRERGSRRNVNPNPNARERFRDIARENASRFAYFQPNGSDDNQSSPEQPEVEPEIEDWPGPFSTAMKIIKDRALKSVPTAGVSSERNLVDSIKWVPKRNEGDIGASFSVPSLQELCLKILAKNVDAVVSLDSVPDALRHKLSQLLCDSRKINGHFFELLVCGSPTEIRLRDCSWLTEEQFTTSFQTCDTANLVVLQLDQCGRCLPDYVLLATLAQSPRHLPTLTSLSLSGACRLSDGGLRALISSAPALRSINLSLCSLLTSSSVYILAESLKSLLKELYLDDCHGIDAALIVPALLEFEHLEVLSVAGIQTVGDKFVKDYVTVRGHNLKELVLKDCINLTDASMKVIAEHCPGLCVLDLTNLCKLTDLSIGYLTNGCRALHTLKLCRNAFSDEAIAAFVESTGESLKELSLNNVKKVGYHTTMSLANHAKNLHTLDLSWCRNLTDNALGLIVDSCLSLRLLKLFGCTQVTDAFLNGHSNLQIQLIGLKMSPVLQHVKVPDPHKAALNYSSVSVN</sequence>
<dbReference type="FunFam" id="3.80.10.10:FF:000777">
    <property type="entry name" value="RNI-like superfamily protein"/>
    <property type="match status" value="1"/>
</dbReference>
<comment type="caution">
    <text evidence="3">The sequence shown here is derived from an EMBL/GenBank/DDBJ whole genome shotgun (WGS) entry which is preliminary data.</text>
</comment>
<feature type="compositionally biased region" description="Basic and acidic residues" evidence="1">
    <location>
        <begin position="347"/>
        <end position="358"/>
    </location>
</feature>
<gene>
    <name evidence="3" type="ORF">RIF29_09130</name>
</gene>
<keyword evidence="4" id="KW-1185">Reference proteome</keyword>
<organism evidence="3 4">
    <name type="scientific">Crotalaria pallida</name>
    <name type="common">Smooth rattlebox</name>
    <name type="synonym">Crotalaria striata</name>
    <dbReference type="NCBI Taxonomy" id="3830"/>
    <lineage>
        <taxon>Eukaryota</taxon>
        <taxon>Viridiplantae</taxon>
        <taxon>Streptophyta</taxon>
        <taxon>Embryophyta</taxon>
        <taxon>Tracheophyta</taxon>
        <taxon>Spermatophyta</taxon>
        <taxon>Magnoliopsida</taxon>
        <taxon>eudicotyledons</taxon>
        <taxon>Gunneridae</taxon>
        <taxon>Pentapetalae</taxon>
        <taxon>rosids</taxon>
        <taxon>fabids</taxon>
        <taxon>Fabales</taxon>
        <taxon>Fabaceae</taxon>
        <taxon>Papilionoideae</taxon>
        <taxon>50 kb inversion clade</taxon>
        <taxon>genistoids sensu lato</taxon>
        <taxon>core genistoids</taxon>
        <taxon>Crotalarieae</taxon>
        <taxon>Crotalaria</taxon>
    </lineage>
</organism>
<protein>
    <recommendedName>
        <fullName evidence="2">F-box/LRR-repeat protein 15-like leucin rich repeat domain-containing protein</fullName>
    </recommendedName>
</protein>
<feature type="region of interest" description="Disordered" evidence="1">
    <location>
        <begin position="488"/>
        <end position="515"/>
    </location>
</feature>
<feature type="region of interest" description="Disordered" evidence="1">
    <location>
        <begin position="59"/>
        <end position="114"/>
    </location>
</feature>
<dbReference type="Gene3D" id="3.80.10.10">
    <property type="entry name" value="Ribonuclease Inhibitor"/>
    <property type="match status" value="3"/>
</dbReference>
<dbReference type="AlphaFoldDB" id="A0AAN9FRM9"/>
<feature type="region of interest" description="Disordered" evidence="1">
    <location>
        <begin position="287"/>
        <end position="474"/>
    </location>
</feature>
<evidence type="ECO:0000259" key="2">
    <source>
        <dbReference type="Pfam" id="PF25372"/>
    </source>
</evidence>
<feature type="domain" description="F-box/LRR-repeat protein 15-like leucin rich repeat" evidence="2">
    <location>
        <begin position="795"/>
        <end position="931"/>
    </location>
</feature>
<feature type="compositionally biased region" description="Basic and acidic residues" evidence="1">
    <location>
        <begin position="368"/>
        <end position="384"/>
    </location>
</feature>
<feature type="region of interest" description="Disordered" evidence="1">
    <location>
        <begin position="1"/>
        <end position="44"/>
    </location>
</feature>
<feature type="compositionally biased region" description="Basic and acidic residues" evidence="1">
    <location>
        <begin position="209"/>
        <end position="221"/>
    </location>
</feature>
<feature type="compositionally biased region" description="Basic and acidic residues" evidence="1">
    <location>
        <begin position="169"/>
        <end position="179"/>
    </location>
</feature>
<feature type="compositionally biased region" description="Low complexity" evidence="1">
    <location>
        <begin position="21"/>
        <end position="44"/>
    </location>
</feature>
<name>A0AAN9FRM9_CROPI</name>
<dbReference type="SUPFAM" id="SSF52047">
    <property type="entry name" value="RNI-like"/>
    <property type="match status" value="1"/>
</dbReference>
<dbReference type="GO" id="GO:0019005">
    <property type="term" value="C:SCF ubiquitin ligase complex"/>
    <property type="evidence" value="ECO:0007669"/>
    <property type="project" value="TreeGrafter"/>
</dbReference>
<evidence type="ECO:0000256" key="1">
    <source>
        <dbReference type="SAM" id="MobiDB-lite"/>
    </source>
</evidence>